<dbReference type="EMBL" id="JBANAX010000439">
    <property type="protein sequence ID" value="KAL1208764.1"/>
    <property type="molecule type" value="Genomic_DNA"/>
</dbReference>
<keyword evidence="2" id="KW-1015">Disulfide bond</keyword>
<feature type="transmembrane region" description="Helical" evidence="3">
    <location>
        <begin position="6"/>
        <end position="26"/>
    </location>
</feature>
<dbReference type="PANTHER" id="PTHR32444">
    <property type="entry name" value="BULB-TYPE LECTIN DOMAIN-CONTAINING PROTEIN"/>
    <property type="match status" value="1"/>
</dbReference>
<evidence type="ECO:0000313" key="4">
    <source>
        <dbReference type="EMBL" id="KAL1208764.1"/>
    </source>
</evidence>
<evidence type="ECO:0000256" key="3">
    <source>
        <dbReference type="SAM" id="Phobius"/>
    </source>
</evidence>
<evidence type="ECO:0000313" key="5">
    <source>
        <dbReference type="Proteomes" id="UP001558713"/>
    </source>
</evidence>
<keyword evidence="5" id="KW-1185">Reference proteome</keyword>
<comment type="caution">
    <text evidence="4">The sequence shown here is derived from an EMBL/GenBank/DDBJ whole genome shotgun (WGS) entry which is preliminary data.</text>
</comment>
<dbReference type="AlphaFoldDB" id="A0ABD1AZ75"/>
<sequence>MRSLPQYPNFFYTFFFFSFLILFSFVSSKIDNTLSSNDFLTPSGNRTIVSLNKLFELGFLKLASKNGDDGRWYLGMWYKAISKREYVWVANRDNPLPDST</sequence>
<evidence type="ECO:0000256" key="2">
    <source>
        <dbReference type="ARBA" id="ARBA00023157"/>
    </source>
</evidence>
<protein>
    <submittedName>
        <fullName evidence="4">S-locus-specific glycoprotein</fullName>
    </submittedName>
</protein>
<keyword evidence="3" id="KW-0812">Transmembrane</keyword>
<keyword evidence="3" id="KW-1133">Transmembrane helix</keyword>
<dbReference type="SUPFAM" id="SSF51110">
    <property type="entry name" value="alpha-D-mannose-specific plant lectins"/>
    <property type="match status" value="1"/>
</dbReference>
<keyword evidence="1" id="KW-0732">Signal</keyword>
<gene>
    <name evidence="4" type="ORF">V5N11_030365</name>
</gene>
<dbReference type="InterPro" id="IPR036426">
    <property type="entry name" value="Bulb-type_lectin_dom_sf"/>
</dbReference>
<keyword evidence="3" id="KW-0472">Membrane</keyword>
<proteinExistence type="predicted"/>
<organism evidence="4 5">
    <name type="scientific">Cardamine amara subsp. amara</name>
    <dbReference type="NCBI Taxonomy" id="228776"/>
    <lineage>
        <taxon>Eukaryota</taxon>
        <taxon>Viridiplantae</taxon>
        <taxon>Streptophyta</taxon>
        <taxon>Embryophyta</taxon>
        <taxon>Tracheophyta</taxon>
        <taxon>Spermatophyta</taxon>
        <taxon>Magnoliopsida</taxon>
        <taxon>eudicotyledons</taxon>
        <taxon>Gunneridae</taxon>
        <taxon>Pentapetalae</taxon>
        <taxon>rosids</taxon>
        <taxon>malvids</taxon>
        <taxon>Brassicales</taxon>
        <taxon>Brassicaceae</taxon>
        <taxon>Cardamineae</taxon>
        <taxon>Cardamine</taxon>
    </lineage>
</organism>
<reference evidence="4 5" key="1">
    <citation type="submission" date="2024-04" db="EMBL/GenBank/DDBJ databases">
        <title>Genome assembly C_amara_ONT_v2.</title>
        <authorList>
            <person name="Yant L."/>
            <person name="Moore C."/>
            <person name="Slenker M."/>
        </authorList>
    </citation>
    <scope>NUCLEOTIDE SEQUENCE [LARGE SCALE GENOMIC DNA]</scope>
    <source>
        <tissue evidence="4">Leaf</tissue>
    </source>
</reference>
<evidence type="ECO:0000256" key="1">
    <source>
        <dbReference type="ARBA" id="ARBA00022729"/>
    </source>
</evidence>
<name>A0ABD1AZ75_CARAN</name>
<dbReference type="Proteomes" id="UP001558713">
    <property type="component" value="Unassembled WGS sequence"/>
</dbReference>
<accession>A0ABD1AZ75</accession>
<dbReference type="PANTHER" id="PTHR32444:SF89">
    <property type="entry name" value="S GLYCOPROTEIN"/>
    <property type="match status" value="1"/>
</dbReference>